<evidence type="ECO:0000313" key="2">
    <source>
        <dbReference type="EMBL" id="CZT05461.1"/>
    </source>
</evidence>
<feature type="compositionally biased region" description="Acidic residues" evidence="1">
    <location>
        <begin position="327"/>
        <end position="342"/>
    </location>
</feature>
<feature type="compositionally biased region" description="Basic and acidic residues" evidence="1">
    <location>
        <begin position="355"/>
        <end position="383"/>
    </location>
</feature>
<reference evidence="3" key="1">
    <citation type="submission" date="2016-03" db="EMBL/GenBank/DDBJ databases">
        <authorList>
            <person name="Ploux O."/>
        </authorList>
    </citation>
    <scope>NUCLEOTIDE SEQUENCE [LARGE SCALE GENOMIC DNA]</scope>
    <source>
        <strain evidence="3">UK7</strain>
    </source>
</reference>
<evidence type="ECO:0000313" key="3">
    <source>
        <dbReference type="Proteomes" id="UP000178129"/>
    </source>
</evidence>
<comment type="caution">
    <text evidence="2">The sequence shown here is derived from an EMBL/GenBank/DDBJ whole genome shotgun (WGS) entry which is preliminary data.</text>
</comment>
<feature type="region of interest" description="Disordered" evidence="1">
    <location>
        <begin position="306"/>
        <end position="396"/>
    </location>
</feature>
<protein>
    <submittedName>
        <fullName evidence="2">Uncharacterized protein</fullName>
    </submittedName>
</protein>
<dbReference type="Proteomes" id="UP000178129">
    <property type="component" value="Unassembled WGS sequence"/>
</dbReference>
<organism evidence="2 3">
    <name type="scientific">Rhynchosporium graminicola</name>
    <dbReference type="NCBI Taxonomy" id="2792576"/>
    <lineage>
        <taxon>Eukaryota</taxon>
        <taxon>Fungi</taxon>
        <taxon>Dikarya</taxon>
        <taxon>Ascomycota</taxon>
        <taxon>Pezizomycotina</taxon>
        <taxon>Leotiomycetes</taxon>
        <taxon>Helotiales</taxon>
        <taxon>Ploettnerulaceae</taxon>
        <taxon>Rhynchosporium</taxon>
    </lineage>
</organism>
<proteinExistence type="predicted"/>
<accession>A0A1E1L4I1</accession>
<sequence length="396" mass="45482">MAILSDDENEVEVSIIRHADNTEFKEYVKIGDREKGGADSCDLYVVSQPGCIYKIDVTLKKSYVFGDHNQVAAKMWLDSISHAVANGDALEDDMSGQIEYASRYIPENIVYKIDGRSFNFQNLMPDETFDNETDLTRPERKVAFTKLQEMNKSYVYNYPVHVIGNSHQRREWYPWNLTQPYERKRAFAELQTMKKKVDRGHVKQQVKDKIQSRPQDVIDLDEINPQPKVNSNRGKKTVAQIKSEIVEFQKHVSNKRRRALSPNESIASTTIMQDWPPRPRRKIVKIKEEPIEVDPSKNNVSHTLSALNYKHDSPDPGIRNKQVKSEEEPEVVDTSASEDAEPAEPQQDFLSGADAAERWEIESRNDELEKEIEGENRRAKQDLAEISSMAETDVAE</sequence>
<dbReference type="EMBL" id="FJUW01000035">
    <property type="protein sequence ID" value="CZT05461.1"/>
    <property type="molecule type" value="Genomic_DNA"/>
</dbReference>
<keyword evidence="3" id="KW-1185">Reference proteome</keyword>
<evidence type="ECO:0000256" key="1">
    <source>
        <dbReference type="SAM" id="MobiDB-lite"/>
    </source>
</evidence>
<name>A0A1E1L4I1_9HELO</name>
<dbReference type="AlphaFoldDB" id="A0A1E1L4I1"/>
<dbReference type="InParanoid" id="A0A1E1L4I1"/>
<gene>
    <name evidence="2" type="ORF">RCO7_08483</name>
</gene>